<evidence type="ECO:0000256" key="12">
    <source>
        <dbReference type="ARBA" id="ARBA00033342"/>
    </source>
</evidence>
<evidence type="ECO:0000256" key="9">
    <source>
        <dbReference type="ARBA" id="ARBA00023136"/>
    </source>
</evidence>
<dbReference type="GO" id="GO:0051205">
    <property type="term" value="P:protein insertion into membrane"/>
    <property type="evidence" value="ECO:0007669"/>
    <property type="project" value="TreeGrafter"/>
</dbReference>
<dbReference type="InterPro" id="IPR047196">
    <property type="entry name" value="YidC_ALB_C"/>
</dbReference>
<dbReference type="GO" id="GO:0032977">
    <property type="term" value="F:membrane insertase activity"/>
    <property type="evidence" value="ECO:0007669"/>
    <property type="project" value="InterPro"/>
</dbReference>
<evidence type="ECO:0000256" key="5">
    <source>
        <dbReference type="ARBA" id="ARBA00022475"/>
    </source>
</evidence>
<dbReference type="EMBL" id="UOFT01000036">
    <property type="protein sequence ID" value="VAW94203.1"/>
    <property type="molecule type" value="Genomic_DNA"/>
</dbReference>
<keyword evidence="10" id="KW-0143">Chaperone</keyword>
<evidence type="ECO:0000256" key="6">
    <source>
        <dbReference type="ARBA" id="ARBA00022692"/>
    </source>
</evidence>
<keyword evidence="9 13" id="KW-0472">Membrane</keyword>
<feature type="domain" description="Membrane insertase YidC/Oxa/ALB C-terminal" evidence="14">
    <location>
        <begin position="385"/>
        <end position="562"/>
    </location>
</feature>
<evidence type="ECO:0000313" key="16">
    <source>
        <dbReference type="EMBL" id="VAW94203.1"/>
    </source>
</evidence>
<dbReference type="InterPro" id="IPR038221">
    <property type="entry name" value="YidC_periplasmic_sf"/>
</dbReference>
<evidence type="ECO:0000256" key="10">
    <source>
        <dbReference type="ARBA" id="ARBA00023186"/>
    </source>
</evidence>
<dbReference type="NCBIfam" id="NF002352">
    <property type="entry name" value="PRK01318.1-3"/>
    <property type="match status" value="1"/>
</dbReference>
<reference evidence="16" key="1">
    <citation type="submission" date="2018-06" db="EMBL/GenBank/DDBJ databases">
        <authorList>
            <person name="Zhirakovskaya E."/>
        </authorList>
    </citation>
    <scope>NUCLEOTIDE SEQUENCE</scope>
</reference>
<dbReference type="GO" id="GO:0005886">
    <property type="term" value="C:plasma membrane"/>
    <property type="evidence" value="ECO:0007669"/>
    <property type="project" value="UniProtKB-SubCell"/>
</dbReference>
<dbReference type="CDD" id="cd20070">
    <property type="entry name" value="5TM_YidC_Alb3"/>
    <property type="match status" value="1"/>
</dbReference>
<dbReference type="NCBIfam" id="TIGR03593">
    <property type="entry name" value="yidC_nterm"/>
    <property type="match status" value="1"/>
</dbReference>
<feature type="transmembrane region" description="Helical" evidence="13">
    <location>
        <begin position="524"/>
        <end position="549"/>
    </location>
</feature>
<evidence type="ECO:0000256" key="3">
    <source>
        <dbReference type="ARBA" id="ARBA00015325"/>
    </source>
</evidence>
<organism evidence="16">
    <name type="scientific">hydrothermal vent metagenome</name>
    <dbReference type="NCBI Taxonomy" id="652676"/>
    <lineage>
        <taxon>unclassified sequences</taxon>
        <taxon>metagenomes</taxon>
        <taxon>ecological metagenomes</taxon>
    </lineage>
</organism>
<evidence type="ECO:0000256" key="8">
    <source>
        <dbReference type="ARBA" id="ARBA00022989"/>
    </source>
</evidence>
<dbReference type="GO" id="GO:0015031">
    <property type="term" value="P:protein transport"/>
    <property type="evidence" value="ECO:0007669"/>
    <property type="project" value="UniProtKB-KW"/>
</dbReference>
<name>A0A3B1A250_9ZZZZ</name>
<evidence type="ECO:0000256" key="1">
    <source>
        <dbReference type="ARBA" id="ARBA00004429"/>
    </source>
</evidence>
<dbReference type="HAMAP" id="MF_01810">
    <property type="entry name" value="YidC_type1"/>
    <property type="match status" value="1"/>
</dbReference>
<evidence type="ECO:0000256" key="7">
    <source>
        <dbReference type="ARBA" id="ARBA00022927"/>
    </source>
</evidence>
<dbReference type="InterPro" id="IPR019998">
    <property type="entry name" value="Membr_insert_YidC"/>
</dbReference>
<dbReference type="NCBIfam" id="TIGR03592">
    <property type="entry name" value="yidC_oxa1_cterm"/>
    <property type="match status" value="1"/>
</dbReference>
<evidence type="ECO:0000256" key="2">
    <source>
        <dbReference type="ARBA" id="ARBA00010527"/>
    </source>
</evidence>
<dbReference type="PRINTS" id="PR01900">
    <property type="entry name" value="YIDCPROTEIN"/>
</dbReference>
<dbReference type="CDD" id="cd19961">
    <property type="entry name" value="EcYidC-like_peri"/>
    <property type="match status" value="1"/>
</dbReference>
<dbReference type="InterPro" id="IPR001708">
    <property type="entry name" value="YidC/ALB3/OXA1/COX18"/>
</dbReference>
<evidence type="ECO:0000259" key="14">
    <source>
        <dbReference type="Pfam" id="PF02096"/>
    </source>
</evidence>
<keyword evidence="6 13" id="KW-0812">Transmembrane</keyword>
<protein>
    <recommendedName>
        <fullName evidence="3">Membrane protein insertase YidC</fullName>
    </recommendedName>
    <alternativeName>
        <fullName evidence="12">Foldase YidC</fullName>
    </alternativeName>
    <alternativeName>
        <fullName evidence="11">Membrane integrase YidC</fullName>
    </alternativeName>
</protein>
<dbReference type="InterPro" id="IPR028055">
    <property type="entry name" value="YidC/Oxa/ALB_C"/>
</dbReference>
<dbReference type="Pfam" id="PF02096">
    <property type="entry name" value="60KD_IMP"/>
    <property type="match status" value="1"/>
</dbReference>
<evidence type="ECO:0000256" key="13">
    <source>
        <dbReference type="SAM" id="Phobius"/>
    </source>
</evidence>
<dbReference type="InterPro" id="IPR028053">
    <property type="entry name" value="Membr_insert_YidC_N"/>
</dbReference>
<dbReference type="Gene3D" id="2.70.98.90">
    <property type="match status" value="1"/>
</dbReference>
<keyword evidence="4" id="KW-0813">Transport</keyword>
<dbReference type="PANTHER" id="PTHR12428:SF65">
    <property type="entry name" value="CYTOCHROME C OXIDASE ASSEMBLY PROTEIN COX18, MITOCHONDRIAL"/>
    <property type="match status" value="1"/>
</dbReference>
<sequence length="570" mass="65290">MEQQRLLLFVALAFIMFLMFDAWQQDHAVKEVATTRAVQTQSSPATLPANTNGEVPIASEQSTVTSTASAIPSSSTVPMEQSRDIFKSGQAIHVVTDVMDITINTVGGDIRQIKLLDFPTKLNEPENPFLLMDEKLPRIFVAQSGFTGKRADANSIVAAPNHLDTYKTERTNYVLDESKDSMDVNLYWMSKDGVQFTKTYTFYRGSHKVDVKQKVENKTSKIWRGNAYYQLQRTQVSEVDQSQFIYTYMGGVIFSPDERYEKIDFGDMQESNLKRDIAGGWAAMIQHYFLSAWVPEKDKTETYYTNYKPRNVIYTIGFRDKNETVVNPGTNYTFNTVFYAGPKDQAALEEIAEGLELTVDYGVLTIIAKPIFWLLTKIHSVVGNWGWAIIFLTLLIKAMFYKLSEASYKSMAKMRAVQPRMVAMKERFADDRAGMNKAMMEMYKKEKINPLGGCLPILVQIPVFIALYWVLLESVELRQAPWILWIKDMSTEDPYYILPLLMGISMFIQQKLNPTPIDPIQAKVMMMLPIVFTIFFMFFPAGLVLYWVVNNILSIAQQWYITNKVMKEKK</sequence>
<dbReference type="AlphaFoldDB" id="A0A3B1A250"/>
<evidence type="ECO:0000256" key="11">
    <source>
        <dbReference type="ARBA" id="ARBA00033245"/>
    </source>
</evidence>
<accession>A0A3B1A250</accession>
<comment type="similarity">
    <text evidence="2">Belongs to the OXA1/ALB3/YidC family. Type 1 subfamily.</text>
</comment>
<keyword evidence="8 13" id="KW-1133">Transmembrane helix</keyword>
<dbReference type="Pfam" id="PF14849">
    <property type="entry name" value="YidC_periplas"/>
    <property type="match status" value="1"/>
</dbReference>
<dbReference type="PANTHER" id="PTHR12428">
    <property type="entry name" value="OXA1"/>
    <property type="match status" value="1"/>
</dbReference>
<dbReference type="PRINTS" id="PR00701">
    <property type="entry name" value="60KDINNERMP"/>
</dbReference>
<feature type="transmembrane region" description="Helical" evidence="13">
    <location>
        <begin position="385"/>
        <end position="404"/>
    </location>
</feature>
<feature type="domain" description="Membrane insertase YidC N-terminal" evidence="15">
    <location>
        <begin position="92"/>
        <end position="374"/>
    </location>
</feature>
<keyword evidence="7" id="KW-0653">Protein transport</keyword>
<comment type="subcellular location">
    <subcellularLocation>
        <location evidence="1">Cell inner membrane</location>
        <topology evidence="1">Multi-pass membrane protein</topology>
    </subcellularLocation>
</comment>
<evidence type="ECO:0000259" key="15">
    <source>
        <dbReference type="Pfam" id="PF14849"/>
    </source>
</evidence>
<gene>
    <name evidence="16" type="ORF">MNBD_GAMMA23-2203</name>
</gene>
<keyword evidence="5" id="KW-1003">Cell membrane</keyword>
<proteinExistence type="inferred from homology"/>
<feature type="transmembrane region" description="Helical" evidence="13">
    <location>
        <begin position="448"/>
        <end position="471"/>
    </location>
</feature>
<evidence type="ECO:0000256" key="4">
    <source>
        <dbReference type="ARBA" id="ARBA00022448"/>
    </source>
</evidence>